<protein>
    <submittedName>
        <fullName evidence="2">Uncharacterized protein</fullName>
    </submittedName>
</protein>
<evidence type="ECO:0000313" key="2">
    <source>
        <dbReference type="EMBL" id="CAK0870191.1"/>
    </source>
</evidence>
<evidence type="ECO:0000256" key="1">
    <source>
        <dbReference type="SAM" id="MobiDB-lite"/>
    </source>
</evidence>
<dbReference type="EMBL" id="CAUYUJ010016935">
    <property type="protein sequence ID" value="CAK0870191.1"/>
    <property type="molecule type" value="Genomic_DNA"/>
</dbReference>
<comment type="caution">
    <text evidence="2">The sequence shown here is derived from an EMBL/GenBank/DDBJ whole genome shotgun (WGS) entry which is preliminary data.</text>
</comment>
<feature type="compositionally biased region" description="Basic residues" evidence="1">
    <location>
        <begin position="140"/>
        <end position="161"/>
    </location>
</feature>
<feature type="region of interest" description="Disordered" evidence="1">
    <location>
        <begin position="45"/>
        <end position="176"/>
    </location>
</feature>
<accession>A0ABN9VBT6</accession>
<reference evidence="2" key="1">
    <citation type="submission" date="2023-10" db="EMBL/GenBank/DDBJ databases">
        <authorList>
            <person name="Chen Y."/>
            <person name="Shah S."/>
            <person name="Dougan E. K."/>
            <person name="Thang M."/>
            <person name="Chan C."/>
        </authorList>
    </citation>
    <scope>NUCLEOTIDE SEQUENCE [LARGE SCALE GENOMIC DNA]</scope>
</reference>
<keyword evidence="3" id="KW-1185">Reference proteome</keyword>
<evidence type="ECO:0000313" key="3">
    <source>
        <dbReference type="Proteomes" id="UP001189429"/>
    </source>
</evidence>
<proteinExistence type="predicted"/>
<name>A0ABN9VBT6_9DINO</name>
<feature type="compositionally biased region" description="Gly residues" evidence="1">
    <location>
        <begin position="163"/>
        <end position="176"/>
    </location>
</feature>
<organism evidence="2 3">
    <name type="scientific">Prorocentrum cordatum</name>
    <dbReference type="NCBI Taxonomy" id="2364126"/>
    <lineage>
        <taxon>Eukaryota</taxon>
        <taxon>Sar</taxon>
        <taxon>Alveolata</taxon>
        <taxon>Dinophyceae</taxon>
        <taxon>Prorocentrales</taxon>
        <taxon>Prorocentraceae</taxon>
        <taxon>Prorocentrum</taxon>
    </lineage>
</organism>
<sequence length="231" mass="24722">ESGGEDKNPEHIGRCGEYCYLCVFICVSQGPFRRRRSRIEEQASLPCRSRLDPRRPRGRPVPSHKGASVPGRGGAEGQRVLHGRCGHSLGAGPREGGGRRAEAPDRHGPPQRRGRRRGARAVAGERAGPGAAVPAAARRAVGRSRRRRRAGAGRARRRRAGRPGAGAGAGLPGGWGAAAGRREGGQGFRRGDWQAWLSRVLPPFRPLGRGWPACARLRSRTATAGMVRKVA</sequence>
<feature type="non-terminal residue" evidence="2">
    <location>
        <position position="231"/>
    </location>
</feature>
<feature type="compositionally biased region" description="Basic and acidic residues" evidence="1">
    <location>
        <begin position="96"/>
        <end position="108"/>
    </location>
</feature>
<feature type="compositionally biased region" description="Low complexity" evidence="1">
    <location>
        <begin position="120"/>
        <end position="139"/>
    </location>
</feature>
<dbReference type="Proteomes" id="UP001189429">
    <property type="component" value="Unassembled WGS sequence"/>
</dbReference>
<feature type="compositionally biased region" description="Basic residues" evidence="1">
    <location>
        <begin position="109"/>
        <end position="119"/>
    </location>
</feature>
<feature type="non-terminal residue" evidence="2">
    <location>
        <position position="1"/>
    </location>
</feature>
<gene>
    <name evidence="2" type="ORF">PCOR1329_LOCUS56356</name>
</gene>